<dbReference type="SUPFAM" id="SSF55874">
    <property type="entry name" value="ATPase domain of HSP90 chaperone/DNA topoisomerase II/histidine kinase"/>
    <property type="match status" value="1"/>
</dbReference>
<evidence type="ECO:0000256" key="3">
    <source>
        <dbReference type="ARBA" id="ARBA00022741"/>
    </source>
</evidence>
<protein>
    <recommendedName>
        <fullName evidence="7">Chaperone protein HtpG</fullName>
    </recommendedName>
    <alternativeName>
        <fullName evidence="7">Heat shock protein HtpG</fullName>
    </alternativeName>
    <alternativeName>
        <fullName evidence="7">High temperature protein G</fullName>
    </alternativeName>
</protein>
<keyword evidence="4 7" id="KW-0067">ATP-binding</keyword>
<dbReference type="SUPFAM" id="SSF110942">
    <property type="entry name" value="HSP90 C-terminal domain"/>
    <property type="match status" value="1"/>
</dbReference>
<dbReference type="InterPro" id="IPR001404">
    <property type="entry name" value="Hsp90_fam"/>
</dbReference>
<dbReference type="GO" id="GO:0140662">
    <property type="term" value="F:ATP-dependent protein folding chaperone"/>
    <property type="evidence" value="ECO:0007669"/>
    <property type="project" value="InterPro"/>
</dbReference>
<keyword evidence="2 7" id="KW-0963">Cytoplasm</keyword>
<dbReference type="Gene3D" id="3.30.230.80">
    <property type="match status" value="1"/>
</dbReference>
<feature type="binding site" evidence="8">
    <location>
        <position position="82"/>
    </location>
    <ligand>
        <name>ATP</name>
        <dbReference type="ChEBI" id="CHEBI:30616"/>
    </ligand>
</feature>
<evidence type="ECO:0000313" key="9">
    <source>
        <dbReference type="EMBL" id="MBR8670254.1"/>
    </source>
</evidence>
<gene>
    <name evidence="7 9" type="primary">htpG</name>
    <name evidence="9" type="ORF">KD144_11900</name>
</gene>
<feature type="binding site" evidence="8">
    <location>
        <position position="77"/>
    </location>
    <ligand>
        <name>ATP</name>
        <dbReference type="ChEBI" id="CHEBI:30616"/>
    </ligand>
</feature>
<feature type="binding site" evidence="8">
    <location>
        <begin position="97"/>
        <end position="98"/>
    </location>
    <ligand>
        <name>ATP</name>
        <dbReference type="ChEBI" id="CHEBI:30616"/>
    </ligand>
</feature>
<dbReference type="Pfam" id="PF13589">
    <property type="entry name" value="HATPase_c_3"/>
    <property type="match status" value="1"/>
</dbReference>
<evidence type="ECO:0000256" key="1">
    <source>
        <dbReference type="ARBA" id="ARBA00008239"/>
    </source>
</evidence>
<dbReference type="GO" id="GO:0005524">
    <property type="term" value="F:ATP binding"/>
    <property type="evidence" value="ECO:0007669"/>
    <property type="project" value="UniProtKB-UniRule"/>
</dbReference>
<dbReference type="HAMAP" id="MF_00505">
    <property type="entry name" value="HSP90"/>
    <property type="match status" value="1"/>
</dbReference>
<feature type="binding site" evidence="8">
    <location>
        <position position="341"/>
    </location>
    <ligand>
        <name>ATP</name>
        <dbReference type="ChEBI" id="CHEBI:30616"/>
    </ligand>
</feature>
<dbReference type="InterPro" id="IPR020568">
    <property type="entry name" value="Ribosomal_Su5_D2-typ_SF"/>
</dbReference>
<dbReference type="CDD" id="cd16927">
    <property type="entry name" value="HATPase_Hsp90-like"/>
    <property type="match status" value="1"/>
</dbReference>
<dbReference type="GO" id="GO:0051082">
    <property type="term" value="F:unfolded protein binding"/>
    <property type="evidence" value="ECO:0007669"/>
    <property type="project" value="UniProtKB-UniRule"/>
</dbReference>
<dbReference type="Pfam" id="PF00183">
    <property type="entry name" value="HSP90"/>
    <property type="match status" value="1"/>
</dbReference>
<sequence length="625" mass="72834">METKEFKAESKRLLEMMINSIYSQKEVFLRELISNASDAIDKIYYKALTDDTINFEKDNYFIKIKADKENRTLTVSDTGIGMTKEELETNLGTIAKSGSLSFKMENEAKDGHDIIGQFGVGFYAAFMVADEVTVITKSLNSDTSYKWFSKGADGYTIEETDKDTIGTDIILKMKDNTEDDQYDEFLEEYRLKTIIKKYSDFIRYPIKMDVTSSKLKEGTENEYEEIIEEQIINSMVPIWRKNKSELTVEDYQNFYEEKRYGYDKPLKHIHVSVDGAIRYNAILYIPEKTPFDYYSKEYEKGLELYSNGVLIMEKCGDLLPDYFSFVKGMVDSEDLSLNISREMLQQDRQLKRIEKNLTKKIKSQLLSLLKDEREKYESFYQSFGRQIKFGVYNDFGINKEMLQDLLLFYSSKEKKLVSLDEYVERMPEDQKFIYYATGDSIDRIEKLPQTELVADKGYEILYLTDDIDEFAIKMIATYKEKEFKSVSSGDLGLDQEEEKEEKEVTEENKALFDYMKDILSDKVKNVKVSTRLKSHPVCLTAEGEVSIEMEKVLSMMPDNQNIKADKVLEINKNHEIFQSLKDAFENDKDKVTLYTNLLYNQALLIEGLSIEDPVEFTNNMCKLMK</sequence>
<dbReference type="FunFam" id="3.30.230.80:FF:000002">
    <property type="entry name" value="Molecular chaperone HtpG"/>
    <property type="match status" value="1"/>
</dbReference>
<dbReference type="RefSeq" id="WP_212119159.1">
    <property type="nucleotide sequence ID" value="NZ_JAGTPX020000022.1"/>
</dbReference>
<comment type="subunit">
    <text evidence="7">Homodimer.</text>
</comment>
<dbReference type="Gene3D" id="1.20.120.790">
    <property type="entry name" value="Heat shock protein 90, C-terminal domain"/>
    <property type="match status" value="1"/>
</dbReference>
<dbReference type="InterPro" id="IPR019805">
    <property type="entry name" value="Heat_shock_protein_90_CS"/>
</dbReference>
<comment type="subcellular location">
    <subcellularLocation>
        <location evidence="7">Cytoplasm</location>
    </subcellularLocation>
</comment>
<feature type="binding site" evidence="8">
    <location>
        <position position="90"/>
    </location>
    <ligand>
        <name>ATP</name>
        <dbReference type="ChEBI" id="CHEBI:30616"/>
    </ligand>
</feature>
<keyword evidence="5 7" id="KW-0346">Stress response</keyword>
<keyword evidence="3 7" id="KW-0547">Nucleotide-binding</keyword>
<name>A0A941GCV1_NIACI</name>
<dbReference type="GO" id="GO:0016887">
    <property type="term" value="F:ATP hydrolysis activity"/>
    <property type="evidence" value="ECO:0007669"/>
    <property type="project" value="InterPro"/>
</dbReference>
<dbReference type="Gene3D" id="3.30.565.10">
    <property type="entry name" value="Histidine kinase-like ATPase, C-terminal domain"/>
    <property type="match status" value="1"/>
</dbReference>
<reference evidence="9" key="1">
    <citation type="submission" date="2021-04" db="EMBL/GenBank/DDBJ databases">
        <title>Genomic analysis of electroactive and textile dye degrading Bacillus circulans strain: DC10 isolated from constructed wetland-microbial fuel cells treating textile dye wastewaters.</title>
        <authorList>
            <person name="Patel D.U."/>
            <person name="Desai C.R."/>
        </authorList>
    </citation>
    <scope>NUCLEOTIDE SEQUENCE</scope>
    <source>
        <strain evidence="9">DC10</strain>
    </source>
</reference>
<dbReference type="AlphaFoldDB" id="A0A941GCV1"/>
<feature type="region of interest" description="C" evidence="7">
    <location>
        <begin position="552"/>
        <end position="625"/>
    </location>
</feature>
<evidence type="ECO:0000256" key="2">
    <source>
        <dbReference type="ARBA" id="ARBA00022490"/>
    </source>
</evidence>
<comment type="caution">
    <text evidence="9">The sequence shown here is derived from an EMBL/GenBank/DDBJ whole genome shotgun (WGS) entry which is preliminary data.</text>
</comment>
<dbReference type="GO" id="GO:0005737">
    <property type="term" value="C:cytoplasm"/>
    <property type="evidence" value="ECO:0007669"/>
    <property type="project" value="UniProtKB-SubCell"/>
</dbReference>
<dbReference type="FunFam" id="1.20.120.790:FF:000006">
    <property type="entry name" value="Chaperone protein HtpG"/>
    <property type="match status" value="1"/>
</dbReference>
<dbReference type="InterPro" id="IPR037196">
    <property type="entry name" value="HSP90_C"/>
</dbReference>
<dbReference type="EMBL" id="JAGTPX010000010">
    <property type="protein sequence ID" value="MBR8670254.1"/>
    <property type="molecule type" value="Genomic_DNA"/>
</dbReference>
<evidence type="ECO:0000256" key="5">
    <source>
        <dbReference type="ARBA" id="ARBA00023016"/>
    </source>
</evidence>
<evidence type="ECO:0000256" key="8">
    <source>
        <dbReference type="PIRSR" id="PIRSR002583-1"/>
    </source>
</evidence>
<dbReference type="PRINTS" id="PR00775">
    <property type="entry name" value="HEATSHOCK90"/>
</dbReference>
<dbReference type="PANTHER" id="PTHR11528">
    <property type="entry name" value="HEAT SHOCK PROTEIN 90 FAMILY MEMBER"/>
    <property type="match status" value="1"/>
</dbReference>
<evidence type="ECO:0000256" key="4">
    <source>
        <dbReference type="ARBA" id="ARBA00022840"/>
    </source>
</evidence>
<feature type="binding site" evidence="8">
    <location>
        <position position="167"/>
    </location>
    <ligand>
        <name>ATP</name>
        <dbReference type="ChEBI" id="CHEBI:30616"/>
    </ligand>
</feature>
<dbReference type="PIRSF" id="PIRSF002583">
    <property type="entry name" value="Hsp90"/>
    <property type="match status" value="1"/>
</dbReference>
<accession>A0A941GCV1</accession>
<dbReference type="InterPro" id="IPR036890">
    <property type="entry name" value="HATPase_C_sf"/>
</dbReference>
<feature type="binding site" evidence="8">
    <location>
        <position position="96"/>
    </location>
    <ligand>
        <name>ATP</name>
        <dbReference type="ChEBI" id="CHEBI:30616"/>
    </ligand>
</feature>
<comment type="function">
    <text evidence="7">Molecular chaperone. Has ATPase activity.</text>
</comment>
<evidence type="ECO:0000256" key="7">
    <source>
        <dbReference type="HAMAP-Rule" id="MF_00505"/>
    </source>
</evidence>
<dbReference type="NCBIfam" id="NF003555">
    <property type="entry name" value="PRK05218.1"/>
    <property type="match status" value="1"/>
</dbReference>
<evidence type="ECO:0000256" key="6">
    <source>
        <dbReference type="ARBA" id="ARBA00023186"/>
    </source>
</evidence>
<organism evidence="9">
    <name type="scientific">Niallia circulans</name>
    <name type="common">Bacillus circulans</name>
    <dbReference type="NCBI Taxonomy" id="1397"/>
    <lineage>
        <taxon>Bacteria</taxon>
        <taxon>Bacillati</taxon>
        <taxon>Bacillota</taxon>
        <taxon>Bacilli</taxon>
        <taxon>Bacillales</taxon>
        <taxon>Bacillaceae</taxon>
        <taxon>Niallia</taxon>
    </lineage>
</organism>
<dbReference type="Gene3D" id="3.40.50.11260">
    <property type="match status" value="1"/>
</dbReference>
<comment type="caution">
    <text evidence="7">Lacks conserved residue(s) required for the propagation of feature annotation.</text>
</comment>
<dbReference type="PROSITE" id="PS00298">
    <property type="entry name" value="HSP90"/>
    <property type="match status" value="1"/>
</dbReference>
<dbReference type="SUPFAM" id="SSF54211">
    <property type="entry name" value="Ribosomal protein S5 domain 2-like"/>
    <property type="match status" value="1"/>
</dbReference>
<proteinExistence type="inferred from homology"/>
<dbReference type="InterPro" id="IPR020575">
    <property type="entry name" value="Hsp90_N"/>
</dbReference>
<feature type="binding site" evidence="8">
    <location>
        <begin position="117"/>
        <end position="122"/>
    </location>
    <ligand>
        <name>ATP</name>
        <dbReference type="ChEBI" id="CHEBI:30616"/>
    </ligand>
</feature>
<comment type="similarity">
    <text evidence="1 7">Belongs to the heat shock protein 90 family.</text>
</comment>
<feature type="region of interest" description="A; substrate-binding" evidence="7">
    <location>
        <begin position="1"/>
        <end position="341"/>
    </location>
</feature>
<keyword evidence="6 7" id="KW-0143">Chaperone</keyword>
<feature type="binding site" evidence="8">
    <location>
        <position position="31"/>
    </location>
    <ligand>
        <name>ATP</name>
        <dbReference type="ChEBI" id="CHEBI:30616"/>
    </ligand>
</feature>
<dbReference type="FunFam" id="3.30.565.10:FF:000357">
    <property type="entry name" value="Heat shock protein HSP 90-beta"/>
    <property type="match status" value="1"/>
</dbReference>
<feature type="binding site" evidence="8">
    <location>
        <position position="35"/>
    </location>
    <ligand>
        <name>ATP</name>
        <dbReference type="ChEBI" id="CHEBI:30616"/>
    </ligand>
</feature>
<dbReference type="FunFam" id="3.40.50.11260:FF:000008">
    <property type="entry name" value="Chaperone protein HtpG"/>
    <property type="match status" value="1"/>
</dbReference>